<name>A0A1H7FSJ4_9NOCA</name>
<dbReference type="Pfam" id="PF03781">
    <property type="entry name" value="FGE-sulfatase"/>
    <property type="match status" value="1"/>
</dbReference>
<feature type="domain" description="Sulfatase-modifying factor enzyme-like" evidence="2">
    <location>
        <begin position="28"/>
        <end position="329"/>
    </location>
</feature>
<dbReference type="PANTHER" id="PTHR23150:SF19">
    <property type="entry name" value="FORMYLGLYCINE-GENERATING ENZYME"/>
    <property type="match status" value="1"/>
</dbReference>
<proteinExistence type="predicted"/>
<evidence type="ECO:0000313" key="4">
    <source>
        <dbReference type="Proteomes" id="UP000198677"/>
    </source>
</evidence>
<keyword evidence="4" id="KW-1185">Reference proteome</keyword>
<feature type="region of interest" description="Disordered" evidence="1">
    <location>
        <begin position="1"/>
        <end position="26"/>
    </location>
</feature>
<evidence type="ECO:0000313" key="3">
    <source>
        <dbReference type="EMBL" id="SEK27160.1"/>
    </source>
</evidence>
<dbReference type="Proteomes" id="UP000198677">
    <property type="component" value="Unassembled WGS sequence"/>
</dbReference>
<dbReference type="AlphaFoldDB" id="A0A1H7FSJ4"/>
<dbReference type="PANTHER" id="PTHR23150">
    <property type="entry name" value="SULFATASE MODIFYING FACTOR 1, 2"/>
    <property type="match status" value="1"/>
</dbReference>
<dbReference type="GO" id="GO:0120147">
    <property type="term" value="F:formylglycine-generating oxidase activity"/>
    <property type="evidence" value="ECO:0007669"/>
    <property type="project" value="TreeGrafter"/>
</dbReference>
<dbReference type="EMBL" id="FOAW01000001">
    <property type="protein sequence ID" value="SEK27160.1"/>
    <property type="molecule type" value="Genomic_DNA"/>
</dbReference>
<accession>A0A1H7FSJ4</accession>
<gene>
    <name evidence="3" type="ORF">SAMN05444583_101229</name>
</gene>
<feature type="compositionally biased region" description="Polar residues" evidence="1">
    <location>
        <begin position="1"/>
        <end position="14"/>
    </location>
</feature>
<dbReference type="InterPro" id="IPR005532">
    <property type="entry name" value="SUMF_dom"/>
</dbReference>
<reference evidence="4" key="1">
    <citation type="submission" date="2016-10" db="EMBL/GenBank/DDBJ databases">
        <authorList>
            <person name="Varghese N."/>
            <person name="Submissions S."/>
        </authorList>
    </citation>
    <scope>NUCLEOTIDE SEQUENCE [LARGE SCALE GENOMIC DNA]</scope>
    <source>
        <strain evidence="4">DSM 44675</strain>
    </source>
</reference>
<evidence type="ECO:0000259" key="2">
    <source>
        <dbReference type="Pfam" id="PF03781"/>
    </source>
</evidence>
<feature type="region of interest" description="Disordered" evidence="1">
    <location>
        <begin position="265"/>
        <end position="287"/>
    </location>
</feature>
<dbReference type="Gene3D" id="3.90.1580.10">
    <property type="entry name" value="paralog of FGE (formylglycine-generating enzyme)"/>
    <property type="match status" value="1"/>
</dbReference>
<organism evidence="3 4">
    <name type="scientific">Rhodococcus maanshanensis</name>
    <dbReference type="NCBI Taxonomy" id="183556"/>
    <lineage>
        <taxon>Bacteria</taxon>
        <taxon>Bacillati</taxon>
        <taxon>Actinomycetota</taxon>
        <taxon>Actinomycetes</taxon>
        <taxon>Mycobacteriales</taxon>
        <taxon>Nocardiaceae</taxon>
        <taxon>Rhodococcus</taxon>
    </lineage>
</organism>
<dbReference type="InterPro" id="IPR042095">
    <property type="entry name" value="SUMF_sf"/>
</dbReference>
<dbReference type="InterPro" id="IPR016187">
    <property type="entry name" value="CTDL_fold"/>
</dbReference>
<sequence length="336" mass="36864">MLRSMASNSQSLNIESPKAGSPEAGSLKNMSWVPGGLFWMGSEDFYPEERPVHQVEVDGFWMDTHQVTVAEFRRFVKDTGHVTVAETAPDPADYPGADPALLVPGSLVFTPPPGPVSLDDYQQWWSWVPGADWRHPEGPDSNVGGRERHPVTHVAYADAKAYAAWAGKELPTEAEWEFAARGGLDRKAYAWGEEYTPGGKQQANTWQGQFPWQNLAEDGFVGTSPVGSFRPNGYGLVDVAGNVWEWTTDFHTTDHSAGGKNVNPASSCCIPRNPRSESAAQAEGESYPRRVIKGGSHLCAPNYCLRYRPAARQGETEETSTCHLGFRCIVRSPGPR</sequence>
<evidence type="ECO:0000256" key="1">
    <source>
        <dbReference type="SAM" id="MobiDB-lite"/>
    </source>
</evidence>
<dbReference type="InterPro" id="IPR051043">
    <property type="entry name" value="Sulfatase_Mod_Factor_Kinase"/>
</dbReference>
<dbReference type="SUPFAM" id="SSF56436">
    <property type="entry name" value="C-type lectin-like"/>
    <property type="match status" value="1"/>
</dbReference>
<protein>
    <submittedName>
        <fullName evidence="3">Formylglycine-generating enzyme, required for sulfatase activity, contains SUMF1/FGE domain</fullName>
    </submittedName>
</protein>